<dbReference type="InterPro" id="IPR006202">
    <property type="entry name" value="Neur_chan_lig-bd"/>
</dbReference>
<dbReference type="EMBL" id="CAJHNJ030000002">
    <property type="protein sequence ID" value="CAG9090234.1"/>
    <property type="molecule type" value="Genomic_DNA"/>
</dbReference>
<dbReference type="PROSITE" id="PS00236">
    <property type="entry name" value="NEUROTR_ION_CHANNEL"/>
    <property type="match status" value="1"/>
</dbReference>
<accession>A0A8S4D4T2</accession>
<dbReference type="GO" id="GO:0004888">
    <property type="term" value="F:transmembrane signaling receptor activity"/>
    <property type="evidence" value="ECO:0007669"/>
    <property type="project" value="InterPro"/>
</dbReference>
<dbReference type="InterPro" id="IPR006201">
    <property type="entry name" value="Neur_channel"/>
</dbReference>
<evidence type="ECO:0000259" key="4">
    <source>
        <dbReference type="Pfam" id="PF02931"/>
    </source>
</evidence>
<evidence type="ECO:0000313" key="5">
    <source>
        <dbReference type="EMBL" id="CAG9090234.1"/>
    </source>
</evidence>
<name>A0A8S4D4T2_PLUXY</name>
<dbReference type="Gene3D" id="2.70.170.10">
    <property type="entry name" value="Neurotransmitter-gated ion-channel ligand-binding domain"/>
    <property type="match status" value="1"/>
</dbReference>
<keyword evidence="3" id="KW-0407">Ion channel</keyword>
<evidence type="ECO:0000256" key="1">
    <source>
        <dbReference type="ARBA" id="ARBA00004141"/>
    </source>
</evidence>
<dbReference type="PANTHER" id="PTHR18945">
    <property type="entry name" value="NEUROTRANSMITTER GATED ION CHANNEL"/>
    <property type="match status" value="1"/>
</dbReference>
<dbReference type="Pfam" id="PF02931">
    <property type="entry name" value="Neur_chan_LBD"/>
    <property type="match status" value="1"/>
</dbReference>
<keyword evidence="3" id="KW-0813">Transport</keyword>
<gene>
    <name evidence="5" type="ORF">PLXY2_LOCUS767</name>
</gene>
<feature type="chain" id="PRO_5035966877" evidence="3">
    <location>
        <begin position="34"/>
        <end position="234"/>
    </location>
</feature>
<dbReference type="InterPro" id="IPR036734">
    <property type="entry name" value="Neur_chan_lig-bd_sf"/>
</dbReference>
<protein>
    <submittedName>
        <fullName evidence="5">(diamondback moth) hypothetical protein</fullName>
    </submittedName>
</protein>
<comment type="similarity">
    <text evidence="3">Belongs to the ligand-gated ion channel (TC 1.A.9) family.</text>
</comment>
<evidence type="ECO:0000313" key="6">
    <source>
        <dbReference type="Proteomes" id="UP000653454"/>
    </source>
</evidence>
<dbReference type="SUPFAM" id="SSF63712">
    <property type="entry name" value="Nicotinic receptor ligand binding domain-like"/>
    <property type="match status" value="1"/>
</dbReference>
<organism evidence="5 6">
    <name type="scientific">Plutella xylostella</name>
    <name type="common">Diamondback moth</name>
    <name type="synonym">Plutella maculipennis</name>
    <dbReference type="NCBI Taxonomy" id="51655"/>
    <lineage>
        <taxon>Eukaryota</taxon>
        <taxon>Metazoa</taxon>
        <taxon>Ecdysozoa</taxon>
        <taxon>Arthropoda</taxon>
        <taxon>Hexapoda</taxon>
        <taxon>Insecta</taxon>
        <taxon>Pterygota</taxon>
        <taxon>Neoptera</taxon>
        <taxon>Endopterygota</taxon>
        <taxon>Lepidoptera</taxon>
        <taxon>Glossata</taxon>
        <taxon>Ditrysia</taxon>
        <taxon>Yponomeutoidea</taxon>
        <taxon>Plutellidae</taxon>
        <taxon>Plutella</taxon>
    </lineage>
</organism>
<dbReference type="GO" id="GO:0016020">
    <property type="term" value="C:membrane"/>
    <property type="evidence" value="ECO:0007669"/>
    <property type="project" value="UniProtKB-SubCell"/>
</dbReference>
<dbReference type="AlphaFoldDB" id="A0A8S4D4T2"/>
<dbReference type="InterPro" id="IPR018000">
    <property type="entry name" value="Neurotransmitter_ion_chnl_CS"/>
</dbReference>
<feature type="signal peptide" evidence="3">
    <location>
        <begin position="1"/>
        <end position="33"/>
    </location>
</feature>
<comment type="caution">
    <text evidence="5">The sequence shown here is derived from an EMBL/GenBank/DDBJ whole genome shotgun (WGS) entry which is preliminary data.</text>
</comment>
<sequence>MSALAPPRAPARLARARAPSAALLLLLITLGLAHEHTCSQYTGFSVKLRTDCTIARCVTCYITPRNVGHLNSANVVCRRNDRLENVTHTVNRILDGYDIRLRPNFGGDPLYVGMDLTIASFDAISEVNMDYTITLYLNQYWKDERLGFGLEDEVLTLSGDFADKIWVPDTFFANDKNSFLHDVTERNKLVRLGGDGSITYGMRFTATLACMMDLHYYPLDSQNCTVEIESCVTS</sequence>
<evidence type="ECO:0000256" key="3">
    <source>
        <dbReference type="RuleBase" id="RU000687"/>
    </source>
</evidence>
<keyword evidence="3" id="KW-0732">Signal</keyword>
<feature type="domain" description="Neurotransmitter-gated ion-channel ligand-binding" evidence="4">
    <location>
        <begin position="88"/>
        <end position="231"/>
    </location>
</feature>
<keyword evidence="6" id="KW-1185">Reference proteome</keyword>
<proteinExistence type="inferred from homology"/>
<comment type="subcellular location">
    <subcellularLocation>
        <location evidence="1">Membrane</location>
        <topology evidence="1">Multi-pass membrane protein</topology>
    </subcellularLocation>
</comment>
<dbReference type="PRINTS" id="PR00252">
    <property type="entry name" value="NRIONCHANNEL"/>
</dbReference>
<evidence type="ECO:0000256" key="2">
    <source>
        <dbReference type="ARBA" id="ARBA00023136"/>
    </source>
</evidence>
<reference evidence="5" key="1">
    <citation type="submission" date="2020-11" db="EMBL/GenBank/DDBJ databases">
        <authorList>
            <person name="Whiteford S."/>
        </authorList>
    </citation>
    <scope>NUCLEOTIDE SEQUENCE</scope>
</reference>
<dbReference type="GO" id="GO:0005230">
    <property type="term" value="F:extracellular ligand-gated monoatomic ion channel activity"/>
    <property type="evidence" value="ECO:0007669"/>
    <property type="project" value="InterPro"/>
</dbReference>
<dbReference type="Proteomes" id="UP000653454">
    <property type="component" value="Unassembled WGS sequence"/>
</dbReference>
<keyword evidence="2" id="KW-0472">Membrane</keyword>
<keyword evidence="3" id="KW-0406">Ion transport</keyword>